<dbReference type="InterPro" id="IPR029058">
    <property type="entry name" value="AB_hydrolase_fold"/>
</dbReference>
<comment type="similarity">
    <text evidence="1">Belongs to the AB hydrolase superfamily. AB hydrolase 2 family.</text>
</comment>
<dbReference type="AlphaFoldDB" id="A0AAD3H6H8"/>
<dbReference type="InterPro" id="IPR050565">
    <property type="entry name" value="LYPA1-2/EST-like"/>
</dbReference>
<evidence type="ECO:0000256" key="2">
    <source>
        <dbReference type="ARBA" id="ARBA00022801"/>
    </source>
</evidence>
<gene>
    <name evidence="4" type="ORF">CTEN210_08215</name>
</gene>
<evidence type="ECO:0000313" key="4">
    <source>
        <dbReference type="EMBL" id="GFH51739.1"/>
    </source>
</evidence>
<organism evidence="4 5">
    <name type="scientific">Chaetoceros tenuissimus</name>
    <dbReference type="NCBI Taxonomy" id="426638"/>
    <lineage>
        <taxon>Eukaryota</taxon>
        <taxon>Sar</taxon>
        <taxon>Stramenopiles</taxon>
        <taxon>Ochrophyta</taxon>
        <taxon>Bacillariophyta</taxon>
        <taxon>Coscinodiscophyceae</taxon>
        <taxon>Chaetocerotophycidae</taxon>
        <taxon>Chaetocerotales</taxon>
        <taxon>Chaetocerotaceae</taxon>
        <taxon>Chaetoceros</taxon>
    </lineage>
</organism>
<comment type="caution">
    <text evidence="4">The sequence shown here is derived from an EMBL/GenBank/DDBJ whole genome shotgun (WGS) entry which is preliminary data.</text>
</comment>
<dbReference type="PANTHER" id="PTHR10655:SF17">
    <property type="entry name" value="LYSOPHOSPHOLIPASE-LIKE PROTEIN 1"/>
    <property type="match status" value="1"/>
</dbReference>
<keyword evidence="5" id="KW-1185">Reference proteome</keyword>
<accession>A0AAD3H6H8</accession>
<dbReference type="GO" id="GO:0005737">
    <property type="term" value="C:cytoplasm"/>
    <property type="evidence" value="ECO:0007669"/>
    <property type="project" value="TreeGrafter"/>
</dbReference>
<feature type="domain" description="Phospholipase/carboxylesterase/thioesterase" evidence="3">
    <location>
        <begin position="22"/>
        <end position="229"/>
    </location>
</feature>
<reference evidence="4 5" key="1">
    <citation type="journal article" date="2021" name="Sci. Rep.">
        <title>The genome of the diatom Chaetoceros tenuissimus carries an ancient integrated fragment of an extant virus.</title>
        <authorList>
            <person name="Hongo Y."/>
            <person name="Kimura K."/>
            <person name="Takaki Y."/>
            <person name="Yoshida Y."/>
            <person name="Baba S."/>
            <person name="Kobayashi G."/>
            <person name="Nagasaki K."/>
            <person name="Hano T."/>
            <person name="Tomaru Y."/>
        </authorList>
    </citation>
    <scope>NUCLEOTIDE SEQUENCE [LARGE SCALE GENOMIC DNA]</scope>
    <source>
        <strain evidence="4 5">NIES-3715</strain>
    </source>
</reference>
<dbReference type="Pfam" id="PF02230">
    <property type="entry name" value="Abhydrolase_2"/>
    <property type="match status" value="1"/>
</dbReference>
<dbReference type="SUPFAM" id="SSF53474">
    <property type="entry name" value="alpha/beta-Hydrolases"/>
    <property type="match status" value="1"/>
</dbReference>
<keyword evidence="2" id="KW-0378">Hydrolase</keyword>
<protein>
    <recommendedName>
        <fullName evidence="3">Phospholipase/carboxylesterase/thioesterase domain-containing protein</fullName>
    </recommendedName>
</protein>
<dbReference type="Gene3D" id="3.40.50.1820">
    <property type="entry name" value="alpha/beta hydrolase"/>
    <property type="match status" value="1"/>
</dbReference>
<dbReference type="EMBL" id="BLLK01000045">
    <property type="protein sequence ID" value="GFH51739.1"/>
    <property type="molecule type" value="Genomic_DNA"/>
</dbReference>
<dbReference type="PANTHER" id="PTHR10655">
    <property type="entry name" value="LYSOPHOSPHOLIPASE-RELATED"/>
    <property type="match status" value="1"/>
</dbReference>
<dbReference type="GO" id="GO:0052689">
    <property type="term" value="F:carboxylic ester hydrolase activity"/>
    <property type="evidence" value="ECO:0007669"/>
    <property type="project" value="TreeGrafter"/>
</dbReference>
<name>A0AAD3H6H8_9STRA</name>
<sequence>MSPYTITRSGTTITLQPKDSASQSGLLVISHGLGDSASGFEDVAQMIATQMPHLKIVLPTAPTQPVTMNMGMPMNSWYDITGLDERSNENCKGIQESRQTIVDILEKEHEESKLGYDRMVLMGFSQGGALSLFTGLQLKAEQKLAGIVCMSGYLAARAQFKLTKGLEDTPILHCHGEADPMIQVGMAQKSQGIVIEEGCTNYELKTYRGLPHSVNMEEIEDIQKFLAKVLPDSEDHKVTLKDPSDMSIKELRAAIRNAGIGNKAVGLMEKSEFVKLVQDHRNGKL</sequence>
<dbReference type="Proteomes" id="UP001054902">
    <property type="component" value="Unassembled WGS sequence"/>
</dbReference>
<evidence type="ECO:0000313" key="5">
    <source>
        <dbReference type="Proteomes" id="UP001054902"/>
    </source>
</evidence>
<evidence type="ECO:0000256" key="1">
    <source>
        <dbReference type="ARBA" id="ARBA00006499"/>
    </source>
</evidence>
<dbReference type="GO" id="GO:0008474">
    <property type="term" value="F:palmitoyl-(protein) hydrolase activity"/>
    <property type="evidence" value="ECO:0007669"/>
    <property type="project" value="TreeGrafter"/>
</dbReference>
<proteinExistence type="inferred from homology"/>
<evidence type="ECO:0000259" key="3">
    <source>
        <dbReference type="Pfam" id="PF02230"/>
    </source>
</evidence>
<dbReference type="InterPro" id="IPR003140">
    <property type="entry name" value="PLipase/COase/thioEstase"/>
</dbReference>